<name>A0A1V6QGB5_9EURO</name>
<dbReference type="InterPro" id="IPR021858">
    <property type="entry name" value="Fun_TF"/>
</dbReference>
<organism evidence="3 4">
    <name type="scientific">Penicillium antarcticum</name>
    <dbReference type="NCBI Taxonomy" id="416450"/>
    <lineage>
        <taxon>Eukaryota</taxon>
        <taxon>Fungi</taxon>
        <taxon>Dikarya</taxon>
        <taxon>Ascomycota</taxon>
        <taxon>Pezizomycotina</taxon>
        <taxon>Eurotiomycetes</taxon>
        <taxon>Eurotiomycetidae</taxon>
        <taxon>Eurotiales</taxon>
        <taxon>Aspergillaceae</taxon>
        <taxon>Penicillium</taxon>
    </lineage>
</organism>
<comment type="subcellular location">
    <subcellularLocation>
        <location evidence="1">Nucleus</location>
    </subcellularLocation>
</comment>
<proteinExistence type="predicted"/>
<dbReference type="GO" id="GO:0003700">
    <property type="term" value="F:DNA-binding transcription factor activity"/>
    <property type="evidence" value="ECO:0007669"/>
    <property type="project" value="TreeGrafter"/>
</dbReference>
<dbReference type="PANTHER" id="PTHR37534">
    <property type="entry name" value="TRANSCRIPTIONAL ACTIVATOR PROTEIN UGA3"/>
    <property type="match status" value="1"/>
</dbReference>
<sequence length="272" mass="31966">MLILYNVELHSEEPIKWRMHLQAARVMLQWREQTSSRATSLDQIDKFLLYEHYYVSVFAGLTTFDAADELTGDRFENSDDITIFSDFVRVIHRVTRIERVTHDKGADVTPIQVKDIIFEVEAAKQRMVHLSQNIHLQGCHVRQDFQHLICIFYHASLIYTYRLLTNDSISDINAQASRDSILNHLYSLSNKETFAHDLVWPLFILGTECRGLPELQEVVSHEMEIVMRISGVLDRRKVLFFLRQYWSLGLDQSPNWMYLMREMMPGNNMLIL</sequence>
<dbReference type="Pfam" id="PF11951">
    <property type="entry name" value="Fungal_trans_2"/>
    <property type="match status" value="1"/>
</dbReference>
<protein>
    <submittedName>
        <fullName evidence="3">Uncharacterized protein</fullName>
    </submittedName>
</protein>
<dbReference type="PANTHER" id="PTHR37534:SF15">
    <property type="entry name" value="ZN(II)2CYS6 TRANSCRIPTION FACTOR (EUROFUNG)"/>
    <property type="match status" value="1"/>
</dbReference>
<accession>A0A1V6QGB5</accession>
<dbReference type="EMBL" id="MDYN01000004">
    <property type="protein sequence ID" value="OQD88248.1"/>
    <property type="molecule type" value="Genomic_DNA"/>
</dbReference>
<dbReference type="GO" id="GO:0000976">
    <property type="term" value="F:transcription cis-regulatory region binding"/>
    <property type="evidence" value="ECO:0007669"/>
    <property type="project" value="TreeGrafter"/>
</dbReference>
<dbReference type="STRING" id="416450.A0A1V6QGB5"/>
<comment type="caution">
    <text evidence="3">The sequence shown here is derived from an EMBL/GenBank/DDBJ whole genome shotgun (WGS) entry which is preliminary data.</text>
</comment>
<gene>
    <name evidence="3" type="ORF">PENANT_c004G01571</name>
</gene>
<evidence type="ECO:0000256" key="2">
    <source>
        <dbReference type="ARBA" id="ARBA00023242"/>
    </source>
</evidence>
<dbReference type="Proteomes" id="UP000191672">
    <property type="component" value="Unassembled WGS sequence"/>
</dbReference>
<evidence type="ECO:0000256" key="1">
    <source>
        <dbReference type="ARBA" id="ARBA00004123"/>
    </source>
</evidence>
<keyword evidence="4" id="KW-1185">Reference proteome</keyword>
<dbReference type="GO" id="GO:0005634">
    <property type="term" value="C:nucleus"/>
    <property type="evidence" value="ECO:0007669"/>
    <property type="project" value="UniProtKB-SubCell"/>
</dbReference>
<evidence type="ECO:0000313" key="4">
    <source>
        <dbReference type="Proteomes" id="UP000191672"/>
    </source>
</evidence>
<keyword evidence="2" id="KW-0539">Nucleus</keyword>
<dbReference type="GO" id="GO:0045944">
    <property type="term" value="P:positive regulation of transcription by RNA polymerase II"/>
    <property type="evidence" value="ECO:0007669"/>
    <property type="project" value="TreeGrafter"/>
</dbReference>
<dbReference type="AlphaFoldDB" id="A0A1V6QGB5"/>
<evidence type="ECO:0000313" key="3">
    <source>
        <dbReference type="EMBL" id="OQD88248.1"/>
    </source>
</evidence>
<reference evidence="4" key="1">
    <citation type="journal article" date="2017" name="Nat. Microbiol.">
        <title>Global analysis of biosynthetic gene clusters reveals vast potential of secondary metabolite production in Penicillium species.</title>
        <authorList>
            <person name="Nielsen J.C."/>
            <person name="Grijseels S."/>
            <person name="Prigent S."/>
            <person name="Ji B."/>
            <person name="Dainat J."/>
            <person name="Nielsen K.F."/>
            <person name="Frisvad J.C."/>
            <person name="Workman M."/>
            <person name="Nielsen J."/>
        </authorList>
    </citation>
    <scope>NUCLEOTIDE SEQUENCE [LARGE SCALE GENOMIC DNA]</scope>
    <source>
        <strain evidence="4">IBT 31811</strain>
    </source>
</reference>